<feature type="compositionally biased region" description="Basic and acidic residues" evidence="1">
    <location>
        <begin position="255"/>
        <end position="264"/>
    </location>
</feature>
<feature type="compositionally biased region" description="Low complexity" evidence="1">
    <location>
        <begin position="448"/>
        <end position="465"/>
    </location>
</feature>
<feature type="compositionally biased region" description="Polar residues" evidence="1">
    <location>
        <begin position="505"/>
        <end position="515"/>
    </location>
</feature>
<feature type="compositionally biased region" description="Basic residues" evidence="1">
    <location>
        <begin position="172"/>
        <end position="182"/>
    </location>
</feature>
<organism evidence="2 3">
    <name type="scientific">Trichosporon asahii var. asahii (strain CBS 8904)</name>
    <name type="common">Yeast</name>
    <dbReference type="NCBI Taxonomy" id="1220162"/>
    <lineage>
        <taxon>Eukaryota</taxon>
        <taxon>Fungi</taxon>
        <taxon>Dikarya</taxon>
        <taxon>Basidiomycota</taxon>
        <taxon>Agaricomycotina</taxon>
        <taxon>Tremellomycetes</taxon>
        <taxon>Trichosporonales</taxon>
        <taxon>Trichosporonaceae</taxon>
        <taxon>Trichosporon</taxon>
    </lineage>
</organism>
<reference evidence="2 3" key="1">
    <citation type="journal article" date="2012" name="Eukaryot. Cell">
        <title>Genome sequence of the Trichosporon asahii environmental strain CBS 8904.</title>
        <authorList>
            <person name="Yang R.Y."/>
            <person name="Li H.T."/>
            <person name="Zhu H."/>
            <person name="Zhou G.P."/>
            <person name="Wang M."/>
            <person name="Wang L."/>
        </authorList>
    </citation>
    <scope>NUCLEOTIDE SEQUENCE [LARGE SCALE GENOMIC DNA]</scope>
    <source>
        <strain evidence="2 3">CBS 8904</strain>
    </source>
</reference>
<dbReference type="InParanoid" id="K1WM25"/>
<feature type="compositionally biased region" description="Polar residues" evidence="1">
    <location>
        <begin position="296"/>
        <end position="309"/>
    </location>
</feature>
<feature type="compositionally biased region" description="Pro residues" evidence="1">
    <location>
        <begin position="282"/>
        <end position="291"/>
    </location>
</feature>
<keyword evidence="3" id="KW-1185">Reference proteome</keyword>
<name>K1WM25_TRIAC</name>
<accession>K1WM25</accession>
<dbReference type="EMBL" id="AMBO01000296">
    <property type="protein sequence ID" value="EKD02164.1"/>
    <property type="molecule type" value="Genomic_DNA"/>
</dbReference>
<evidence type="ECO:0000313" key="2">
    <source>
        <dbReference type="EMBL" id="EKD02164.1"/>
    </source>
</evidence>
<feature type="compositionally biased region" description="Polar residues" evidence="1">
    <location>
        <begin position="336"/>
        <end position="346"/>
    </location>
</feature>
<feature type="compositionally biased region" description="Basic and acidic residues" evidence="1">
    <location>
        <begin position="125"/>
        <end position="146"/>
    </location>
</feature>
<protein>
    <submittedName>
        <fullName evidence="2">Uncharacterized protein</fullName>
    </submittedName>
</protein>
<feature type="region of interest" description="Disordered" evidence="1">
    <location>
        <begin position="1"/>
        <end position="60"/>
    </location>
</feature>
<evidence type="ECO:0000256" key="1">
    <source>
        <dbReference type="SAM" id="MobiDB-lite"/>
    </source>
</evidence>
<dbReference type="OMA" id="MPRTTHS"/>
<evidence type="ECO:0000313" key="3">
    <source>
        <dbReference type="Proteomes" id="UP000006757"/>
    </source>
</evidence>
<dbReference type="STRING" id="1220162.K1WM25"/>
<dbReference type="HOGENOM" id="CLU_444224_0_0_1"/>
<feature type="compositionally biased region" description="Polar residues" evidence="1">
    <location>
        <begin position="218"/>
        <end position="233"/>
    </location>
</feature>
<feature type="compositionally biased region" description="Polar residues" evidence="1">
    <location>
        <begin position="361"/>
        <end position="378"/>
    </location>
</feature>
<dbReference type="AlphaFoldDB" id="K1WM25"/>
<feature type="compositionally biased region" description="Polar residues" evidence="1">
    <location>
        <begin position="160"/>
        <end position="171"/>
    </location>
</feature>
<feature type="compositionally biased region" description="Polar residues" evidence="1">
    <location>
        <begin position="552"/>
        <end position="564"/>
    </location>
</feature>
<sequence>MTAPPSRVSRTSSSGISESSQSAPSGDGWQVPDPGVTLGAVGGKSGRAEQATLGGHPHAEHELSSLYVSAERAAMNDIDKHLTRGKQRQGWAASLVNSALTIRTAYRLWSGWRSHEDDEEDHNDDDMHGGETSKSEDRLVQSDHSEPPPAYDTIADGVSTIASSPAPSVTMSRRRRKRRIKRPSIAELIIATRQQELAMLSPPTRPSSTRASSPETSLPSPTFLSLTPGQTPHRSNKRAAPEPIEEEGESEDEEMSLRLDDMTRRIQNLINDGQRALHSQPTLPPADPMPLPLLSVTPNSATSSTSEGRPSSDLFSPWMDDGRTSRRSSLSGLARNRTSLPATLTPPTKKFARDGPRHSTPVPTASANTHSAGSSPYTHTRIPSYHGSPLSKSPRPGKPMPAPTLYGSGTAPPLPWRRERVGSNKWIQRPPSPTLGELASTDQRDQRSVGSSFGGSFEFGSLSSSDASHPGTPVHGTWSGSSRPKLAAPGTPLEPPAYLRPASPASHTPQASQPAPHTPARSRIPRFDHGRSGSVSSRPGSAASTHTHQRTDSMSRTSRLTTPATPKAKGRARAGTDGASSLQPHRSYLPSPNIKPGTVAQRRLSFTKPLSHDMK</sequence>
<feature type="compositionally biased region" description="Low complexity" evidence="1">
    <location>
        <begin position="1"/>
        <end position="25"/>
    </location>
</feature>
<feature type="region of interest" description="Disordered" evidence="1">
    <location>
        <begin position="115"/>
        <end position="615"/>
    </location>
</feature>
<gene>
    <name evidence="2" type="ORF">A1Q2_03526</name>
</gene>
<proteinExistence type="predicted"/>
<feature type="compositionally biased region" description="Low complexity" evidence="1">
    <location>
        <begin position="206"/>
        <end position="217"/>
    </location>
</feature>
<feature type="compositionally biased region" description="Low complexity" evidence="1">
    <location>
        <begin position="532"/>
        <end position="544"/>
    </location>
</feature>
<dbReference type="Proteomes" id="UP000006757">
    <property type="component" value="Unassembled WGS sequence"/>
</dbReference>
<comment type="caution">
    <text evidence="2">The sequence shown here is derived from an EMBL/GenBank/DDBJ whole genome shotgun (WGS) entry which is preliminary data.</text>
</comment>
<feature type="compositionally biased region" description="Acidic residues" evidence="1">
    <location>
        <begin position="243"/>
        <end position="254"/>
    </location>
</feature>